<keyword evidence="6" id="KW-1185">Reference proteome</keyword>
<gene>
    <name evidence="5" type="ORF">EII11_08185</name>
</gene>
<protein>
    <submittedName>
        <fullName evidence="5">HIT family protein</fullName>
    </submittedName>
</protein>
<name>A0A3P1SD05_9ACTO</name>
<dbReference type="PANTHER" id="PTHR46648">
    <property type="entry name" value="HIT FAMILY PROTEIN 1"/>
    <property type="match status" value="1"/>
</dbReference>
<evidence type="ECO:0000259" key="4">
    <source>
        <dbReference type="PROSITE" id="PS51084"/>
    </source>
</evidence>
<feature type="active site" description="Tele-AMP-histidine intermediate" evidence="1">
    <location>
        <position position="93"/>
    </location>
</feature>
<dbReference type="SUPFAM" id="SSF54197">
    <property type="entry name" value="HIT-like"/>
    <property type="match status" value="1"/>
</dbReference>
<evidence type="ECO:0000256" key="2">
    <source>
        <dbReference type="PIRSR" id="PIRSR601310-3"/>
    </source>
</evidence>
<dbReference type="PROSITE" id="PS51084">
    <property type="entry name" value="HIT_2"/>
    <property type="match status" value="1"/>
</dbReference>
<evidence type="ECO:0000313" key="6">
    <source>
        <dbReference type="Proteomes" id="UP000280444"/>
    </source>
</evidence>
<dbReference type="PRINTS" id="PR00332">
    <property type="entry name" value="HISTRIAD"/>
</dbReference>
<evidence type="ECO:0000256" key="3">
    <source>
        <dbReference type="PROSITE-ProRule" id="PRU00464"/>
    </source>
</evidence>
<dbReference type="EMBL" id="RQZF01000009">
    <property type="protein sequence ID" value="RRC94847.1"/>
    <property type="molecule type" value="Genomic_DNA"/>
</dbReference>
<dbReference type="RefSeq" id="WP_124871341.1">
    <property type="nucleotide sequence ID" value="NZ_RQZF01000009.1"/>
</dbReference>
<dbReference type="InterPro" id="IPR001310">
    <property type="entry name" value="Histidine_triad_HIT"/>
</dbReference>
<accession>A0A3P1SD05</accession>
<dbReference type="Gene3D" id="3.30.428.10">
    <property type="entry name" value="HIT-like"/>
    <property type="match status" value="1"/>
</dbReference>
<dbReference type="OrthoDB" id="9784774at2"/>
<evidence type="ECO:0000313" key="5">
    <source>
        <dbReference type="EMBL" id="RRC94847.1"/>
    </source>
</evidence>
<dbReference type="GO" id="GO:0009117">
    <property type="term" value="P:nucleotide metabolic process"/>
    <property type="evidence" value="ECO:0007669"/>
    <property type="project" value="TreeGrafter"/>
</dbReference>
<dbReference type="AlphaFoldDB" id="A0A3P1SD05"/>
<organism evidence="5 6">
    <name type="scientific">Schaalia canis</name>
    <dbReference type="NCBI Taxonomy" id="100469"/>
    <lineage>
        <taxon>Bacteria</taxon>
        <taxon>Bacillati</taxon>
        <taxon>Actinomycetota</taxon>
        <taxon>Actinomycetes</taxon>
        <taxon>Actinomycetales</taxon>
        <taxon>Actinomycetaceae</taxon>
        <taxon>Schaalia</taxon>
    </lineage>
</organism>
<dbReference type="InterPro" id="IPR011146">
    <property type="entry name" value="HIT-like"/>
</dbReference>
<evidence type="ECO:0000256" key="1">
    <source>
        <dbReference type="PIRSR" id="PIRSR601310-1"/>
    </source>
</evidence>
<feature type="domain" description="HIT" evidence="4">
    <location>
        <begin position="4"/>
        <end position="107"/>
    </location>
</feature>
<reference evidence="5 6" key="1">
    <citation type="submission" date="2018-11" db="EMBL/GenBank/DDBJ databases">
        <title>Genomes From Bacteria Associated with the Canine Oral Cavity: a Test Case for Automated Genome-Based Taxonomic Assignment.</title>
        <authorList>
            <person name="Coil D.A."/>
            <person name="Jospin G."/>
            <person name="Darling A.E."/>
            <person name="Wallis C."/>
            <person name="Davis I.J."/>
            <person name="Harris S."/>
            <person name="Eisen J.A."/>
            <person name="Holcombe L.J."/>
            <person name="O'Flynn C."/>
        </authorList>
    </citation>
    <scope>NUCLEOTIDE SEQUENCE [LARGE SCALE GENOMIC DNA]</scope>
    <source>
        <strain evidence="5 6">OH770</strain>
    </source>
</reference>
<sequence length="150" mass="16150">MSTVFEKIISGEWAGRFCWAEDSCVAFATIAPTAPGHVLVVPREPWAKWTDVPADITARLFEVARMIGSVQEGVFDVPRSGLVIAGFEVPHTHLHVIPLLSEADVALANAAPASDEALDDAMRRLRDGLVAAGYGEFVPEDMSICPPVTH</sequence>
<dbReference type="PANTHER" id="PTHR46648:SF1">
    <property type="entry name" value="ADENOSINE 5'-MONOPHOSPHORAMIDASE HNT1"/>
    <property type="match status" value="1"/>
</dbReference>
<dbReference type="InterPro" id="IPR036265">
    <property type="entry name" value="HIT-like_sf"/>
</dbReference>
<feature type="short sequence motif" description="Histidine triad motif" evidence="2 3">
    <location>
        <begin position="91"/>
        <end position="95"/>
    </location>
</feature>
<dbReference type="GO" id="GO:0003824">
    <property type="term" value="F:catalytic activity"/>
    <property type="evidence" value="ECO:0007669"/>
    <property type="project" value="InterPro"/>
</dbReference>
<proteinExistence type="predicted"/>
<dbReference type="Pfam" id="PF01230">
    <property type="entry name" value="HIT"/>
    <property type="match status" value="1"/>
</dbReference>
<dbReference type="Proteomes" id="UP000280444">
    <property type="component" value="Unassembled WGS sequence"/>
</dbReference>
<comment type="caution">
    <text evidence="5">The sequence shown here is derived from an EMBL/GenBank/DDBJ whole genome shotgun (WGS) entry which is preliminary data.</text>
</comment>